<evidence type="ECO:0000313" key="4">
    <source>
        <dbReference type="EMBL" id="KAA8908697.1"/>
    </source>
</evidence>
<keyword evidence="1" id="KW-0175">Coiled coil</keyword>
<keyword evidence="2" id="KW-0472">Membrane</keyword>
<dbReference type="Gene3D" id="1.20.5.110">
    <property type="match status" value="1"/>
</dbReference>
<organism evidence="4 5">
    <name type="scientific">Diutina rugosa</name>
    <name type="common">Yeast</name>
    <name type="synonym">Candida rugosa</name>
    <dbReference type="NCBI Taxonomy" id="5481"/>
    <lineage>
        <taxon>Eukaryota</taxon>
        <taxon>Fungi</taxon>
        <taxon>Dikarya</taxon>
        <taxon>Ascomycota</taxon>
        <taxon>Saccharomycotina</taxon>
        <taxon>Pichiomycetes</taxon>
        <taxon>Debaryomycetaceae</taxon>
        <taxon>Diutina</taxon>
    </lineage>
</organism>
<feature type="domain" description="T-SNARE coiled-coil homology" evidence="3">
    <location>
        <begin position="155"/>
        <end position="217"/>
    </location>
</feature>
<name>A0A642V1C2_DIURU</name>
<keyword evidence="2" id="KW-1133">Transmembrane helix</keyword>
<dbReference type="OrthoDB" id="244190at2759"/>
<comment type="caution">
    <text evidence="4">The sequence shown here is derived from an EMBL/GenBank/DDBJ whole genome shotgun (WGS) entry which is preliminary data.</text>
</comment>
<reference evidence="4 5" key="1">
    <citation type="submission" date="2019-07" db="EMBL/GenBank/DDBJ databases">
        <title>Genome assembly of two rare yeast pathogens: Diutina rugosa and Trichomonascus ciferrii.</title>
        <authorList>
            <person name="Mixao V."/>
            <person name="Saus E."/>
            <person name="Hansen A."/>
            <person name="Lass-Flor C."/>
            <person name="Gabaldon T."/>
        </authorList>
    </citation>
    <scope>NUCLEOTIDE SEQUENCE [LARGE SCALE GENOMIC DNA]</scope>
    <source>
        <strain evidence="4 5">CBS 613</strain>
    </source>
</reference>
<dbReference type="RefSeq" id="XP_034015125.1">
    <property type="nucleotide sequence ID" value="XM_034153495.1"/>
</dbReference>
<dbReference type="GeneID" id="54778663"/>
<dbReference type="InterPro" id="IPR000727">
    <property type="entry name" value="T_SNARE_dom"/>
</dbReference>
<dbReference type="Pfam" id="PF05739">
    <property type="entry name" value="SNARE"/>
    <property type="match status" value="1"/>
</dbReference>
<protein>
    <recommendedName>
        <fullName evidence="3">t-SNARE coiled-coil homology domain-containing protein</fullName>
    </recommendedName>
</protein>
<accession>A0A642V1C2</accession>
<gene>
    <name evidence="4" type="ORF">DIURU_000010</name>
</gene>
<feature type="coiled-coil region" evidence="1">
    <location>
        <begin position="56"/>
        <end position="83"/>
    </location>
</feature>
<dbReference type="SUPFAM" id="SSF58038">
    <property type="entry name" value="SNARE fusion complex"/>
    <property type="match status" value="1"/>
</dbReference>
<dbReference type="OMA" id="ELMGTRH"/>
<evidence type="ECO:0000256" key="1">
    <source>
        <dbReference type="SAM" id="Coils"/>
    </source>
</evidence>
<feature type="transmembrane region" description="Helical" evidence="2">
    <location>
        <begin position="225"/>
        <end position="244"/>
    </location>
</feature>
<keyword evidence="5" id="KW-1185">Reference proteome</keyword>
<dbReference type="SMART" id="SM00397">
    <property type="entry name" value="t_SNARE"/>
    <property type="match status" value="1"/>
</dbReference>
<dbReference type="AlphaFoldDB" id="A0A642V1C2"/>
<dbReference type="VEuPathDB" id="FungiDB:DIURU_000010"/>
<dbReference type="PROSITE" id="PS50192">
    <property type="entry name" value="T_SNARE"/>
    <property type="match status" value="1"/>
</dbReference>
<evidence type="ECO:0000256" key="2">
    <source>
        <dbReference type="SAM" id="Phobius"/>
    </source>
</evidence>
<evidence type="ECO:0000313" key="5">
    <source>
        <dbReference type="Proteomes" id="UP000449547"/>
    </source>
</evidence>
<keyword evidence="2" id="KW-0812">Transmembrane</keyword>
<dbReference type="Proteomes" id="UP000449547">
    <property type="component" value="Unassembled WGS sequence"/>
</dbReference>
<sequence>MATLRKAKILVDQLSETLQERKRIIEVIRLTPSENDNFELRQLVDRITRELGSLREQATNNDVNEYNELIDKYEKLLSGIDDESGLEISAYKVEKLTEKADTPKEVRFEEHKQMEMQPYDPFAEQTFKPYRDDEEEVTNNDPQDMPNHQMFAQHQQTMLEQDEELDHLHQSVQRQHSMGRAIHDELNDHIVLLDDLERQVDDSTFNLDRAQRRLNHFRKQAQENGSLVTIIVLTVILITLLVVLN</sequence>
<dbReference type="EMBL" id="SWFT01000004">
    <property type="protein sequence ID" value="KAA8908697.1"/>
    <property type="molecule type" value="Genomic_DNA"/>
</dbReference>
<evidence type="ECO:0000259" key="3">
    <source>
        <dbReference type="PROSITE" id="PS50192"/>
    </source>
</evidence>
<proteinExistence type="predicted"/>
<dbReference type="CDD" id="cd15859">
    <property type="entry name" value="SNARE_SYN8"/>
    <property type="match status" value="1"/>
</dbReference>